<feature type="domain" description="ABC transporter" evidence="5">
    <location>
        <begin position="24"/>
        <end position="248"/>
    </location>
</feature>
<dbReference type="SUPFAM" id="SSF52540">
    <property type="entry name" value="P-loop containing nucleoside triphosphate hydrolases"/>
    <property type="match status" value="1"/>
</dbReference>
<evidence type="ECO:0000313" key="7">
    <source>
        <dbReference type="Proteomes" id="UP001597280"/>
    </source>
</evidence>
<feature type="region of interest" description="Disordered" evidence="4">
    <location>
        <begin position="1"/>
        <end position="37"/>
    </location>
</feature>
<dbReference type="PROSITE" id="PS00211">
    <property type="entry name" value="ABC_TRANSPORTER_1"/>
    <property type="match status" value="1"/>
</dbReference>
<keyword evidence="1" id="KW-0813">Transport</keyword>
<dbReference type="PANTHER" id="PTHR42788:SF19">
    <property type="entry name" value="ALIPHATIC SULFONATES IMPORT ATP-BINDING PROTEIN SSUB 2"/>
    <property type="match status" value="1"/>
</dbReference>
<dbReference type="InterPro" id="IPR027417">
    <property type="entry name" value="P-loop_NTPase"/>
</dbReference>
<dbReference type="RefSeq" id="WP_137769829.1">
    <property type="nucleotide sequence ID" value="NZ_BAAAIS010000002.1"/>
</dbReference>
<evidence type="ECO:0000256" key="3">
    <source>
        <dbReference type="ARBA" id="ARBA00022840"/>
    </source>
</evidence>
<dbReference type="Proteomes" id="UP001597280">
    <property type="component" value="Unassembled WGS sequence"/>
</dbReference>
<dbReference type="InterPro" id="IPR017871">
    <property type="entry name" value="ABC_transporter-like_CS"/>
</dbReference>
<dbReference type="PANTHER" id="PTHR42788">
    <property type="entry name" value="TAURINE IMPORT ATP-BINDING PROTEIN-RELATED"/>
    <property type="match status" value="1"/>
</dbReference>
<evidence type="ECO:0000256" key="2">
    <source>
        <dbReference type="ARBA" id="ARBA00022741"/>
    </source>
</evidence>
<keyword evidence="7" id="KW-1185">Reference proteome</keyword>
<dbReference type="Pfam" id="PF00005">
    <property type="entry name" value="ABC_tran"/>
    <property type="match status" value="1"/>
</dbReference>
<dbReference type="EMBL" id="JBHUFL010000002">
    <property type="protein sequence ID" value="MFD1835085.1"/>
    <property type="molecule type" value="Genomic_DNA"/>
</dbReference>
<name>A0ABW4PY40_9MICO</name>
<gene>
    <name evidence="6" type="ORF">ACFSDA_08335</name>
</gene>
<organism evidence="6 7">
    <name type="scientific">Brachybacterium rhamnosum</name>
    <dbReference type="NCBI Taxonomy" id="173361"/>
    <lineage>
        <taxon>Bacteria</taxon>
        <taxon>Bacillati</taxon>
        <taxon>Actinomycetota</taxon>
        <taxon>Actinomycetes</taxon>
        <taxon>Micrococcales</taxon>
        <taxon>Dermabacteraceae</taxon>
        <taxon>Brachybacterium</taxon>
    </lineage>
</organism>
<protein>
    <submittedName>
        <fullName evidence="6">ABC transporter ATP-binding protein</fullName>
    </submittedName>
</protein>
<feature type="compositionally biased region" description="Pro residues" evidence="4">
    <location>
        <begin position="1"/>
        <end position="13"/>
    </location>
</feature>
<dbReference type="InterPro" id="IPR050166">
    <property type="entry name" value="ABC_transporter_ATP-bind"/>
</dbReference>
<dbReference type="Gene3D" id="3.40.50.300">
    <property type="entry name" value="P-loop containing nucleotide triphosphate hydrolases"/>
    <property type="match status" value="1"/>
</dbReference>
<evidence type="ECO:0000313" key="6">
    <source>
        <dbReference type="EMBL" id="MFD1835085.1"/>
    </source>
</evidence>
<keyword evidence="3 6" id="KW-0067">ATP-binding</keyword>
<reference evidence="7" key="1">
    <citation type="journal article" date="2019" name="Int. J. Syst. Evol. Microbiol.">
        <title>The Global Catalogue of Microorganisms (GCM) 10K type strain sequencing project: providing services to taxonomists for standard genome sequencing and annotation.</title>
        <authorList>
            <consortium name="The Broad Institute Genomics Platform"/>
            <consortium name="The Broad Institute Genome Sequencing Center for Infectious Disease"/>
            <person name="Wu L."/>
            <person name="Ma J."/>
        </authorList>
    </citation>
    <scope>NUCLEOTIDE SEQUENCE [LARGE SCALE GENOMIC DNA]</scope>
    <source>
        <strain evidence="7">JCM 11650</strain>
    </source>
</reference>
<dbReference type="PROSITE" id="PS50893">
    <property type="entry name" value="ABC_TRANSPORTER_2"/>
    <property type="match status" value="1"/>
</dbReference>
<keyword evidence="2" id="KW-0547">Nucleotide-binding</keyword>
<evidence type="ECO:0000259" key="5">
    <source>
        <dbReference type="PROSITE" id="PS50893"/>
    </source>
</evidence>
<proteinExistence type="predicted"/>
<comment type="caution">
    <text evidence="6">The sequence shown here is derived from an EMBL/GenBank/DDBJ whole genome shotgun (WGS) entry which is preliminary data.</text>
</comment>
<dbReference type="InterPro" id="IPR003439">
    <property type="entry name" value="ABC_transporter-like_ATP-bd"/>
</dbReference>
<accession>A0ABW4PY40</accession>
<evidence type="ECO:0000256" key="4">
    <source>
        <dbReference type="SAM" id="MobiDB-lite"/>
    </source>
</evidence>
<evidence type="ECO:0000256" key="1">
    <source>
        <dbReference type="ARBA" id="ARBA00022448"/>
    </source>
</evidence>
<sequence>MTAPAPAPAPTRDPGPDSRPARGVRLDGVARGFDGPQGRHEVLRALDLELAPGGIHAVIGPSGCGKSTLLRLVAGLDAPSTGRLTTPGAERTAVAFQEPRLLPWRTLEANVALGLPRGTARREGRDRVRRLLQLVGLEHAAGQRPREVSGGMAQRASLARALARGPEVLLLDEPFGALDALTRLRMQDLLLEIHAAEPTTVLVVTHDVEEALYLADQVLLLRSLRGAEAGAASLARRIDVPGARPRDRTDPALAQLRAELLEGLGVPTHHHTEDPR</sequence>
<dbReference type="GO" id="GO:0005524">
    <property type="term" value="F:ATP binding"/>
    <property type="evidence" value="ECO:0007669"/>
    <property type="project" value="UniProtKB-KW"/>
</dbReference>
<dbReference type="InterPro" id="IPR003593">
    <property type="entry name" value="AAA+_ATPase"/>
</dbReference>
<dbReference type="SMART" id="SM00382">
    <property type="entry name" value="AAA"/>
    <property type="match status" value="1"/>
</dbReference>